<feature type="binding site" evidence="1">
    <location>
        <position position="304"/>
    </location>
    <ligand>
        <name>Zn(2+)</name>
        <dbReference type="ChEBI" id="CHEBI:29105"/>
        <label>1</label>
    </ligand>
</feature>
<feature type="binding site" description="via carbamate group" evidence="1">
    <location>
        <position position="186"/>
    </location>
    <ligand>
        <name>Zn(2+)</name>
        <dbReference type="ChEBI" id="CHEBI:29105"/>
        <label>1</label>
    </ligand>
</feature>
<dbReference type="AlphaFoldDB" id="A0A1V9EJK7"/>
<feature type="modified residue" description="N6-carboxylysine" evidence="2">
    <location>
        <position position="186"/>
    </location>
</feature>
<protein>
    <submittedName>
        <fullName evidence="4">Dihydroorotase</fullName>
    </submittedName>
</protein>
<feature type="binding site" evidence="1">
    <location>
        <position position="85"/>
    </location>
    <ligand>
        <name>Zn(2+)</name>
        <dbReference type="ChEBI" id="CHEBI:29105"/>
        <label>1</label>
    </ligand>
</feature>
<proteinExistence type="predicted"/>
<organism evidence="4 5">
    <name type="scientific">Niastella yeongjuensis</name>
    <dbReference type="NCBI Taxonomy" id="354355"/>
    <lineage>
        <taxon>Bacteria</taxon>
        <taxon>Pseudomonadati</taxon>
        <taxon>Bacteroidota</taxon>
        <taxon>Chitinophagia</taxon>
        <taxon>Chitinophagales</taxon>
        <taxon>Chitinophagaceae</taxon>
        <taxon>Niastella</taxon>
    </lineage>
</organism>
<dbReference type="Pfam" id="PF01979">
    <property type="entry name" value="Amidohydro_1"/>
    <property type="match status" value="2"/>
</dbReference>
<dbReference type="InterPro" id="IPR032466">
    <property type="entry name" value="Metal_Hydrolase"/>
</dbReference>
<dbReference type="EMBL" id="LVXG01000025">
    <property type="protein sequence ID" value="OQP46134.1"/>
    <property type="molecule type" value="Genomic_DNA"/>
</dbReference>
<keyword evidence="1" id="KW-0862">Zinc</keyword>
<evidence type="ECO:0000256" key="2">
    <source>
        <dbReference type="PIRSR" id="PIRSR039004-2"/>
    </source>
</evidence>
<keyword evidence="5" id="KW-1185">Reference proteome</keyword>
<evidence type="ECO:0000313" key="5">
    <source>
        <dbReference type="Proteomes" id="UP000192610"/>
    </source>
</evidence>
<dbReference type="SUPFAM" id="SSF51556">
    <property type="entry name" value="Metallo-dependent hydrolases"/>
    <property type="match status" value="1"/>
</dbReference>
<dbReference type="InterPro" id="IPR020043">
    <property type="entry name" value="Deacetylase_Atu3266-like"/>
</dbReference>
<keyword evidence="1" id="KW-0479">Metal-binding</keyword>
<dbReference type="OrthoDB" id="9797498at2"/>
<accession>A0A1V9EJK7</accession>
<gene>
    <name evidence="4" type="ORF">A4H97_31670</name>
</gene>
<comment type="caution">
    <text evidence="4">The sequence shown here is derived from an EMBL/GenBank/DDBJ whole genome shotgun (WGS) entry which is preliminary data.</text>
</comment>
<dbReference type="GO" id="GO:0019213">
    <property type="term" value="F:deacetylase activity"/>
    <property type="evidence" value="ECO:0007669"/>
    <property type="project" value="InterPro"/>
</dbReference>
<feature type="binding site" description="via carbamate group" evidence="1">
    <location>
        <position position="186"/>
    </location>
    <ligand>
        <name>Zn(2+)</name>
        <dbReference type="ChEBI" id="CHEBI:29105"/>
        <label>2</label>
    </ligand>
</feature>
<dbReference type="Gene3D" id="2.30.40.10">
    <property type="entry name" value="Urease, subunit C, domain 1"/>
    <property type="match status" value="1"/>
</dbReference>
<name>A0A1V9EJK7_9BACT</name>
<dbReference type="SUPFAM" id="SSF51338">
    <property type="entry name" value="Composite domain of metallo-dependent hydrolases"/>
    <property type="match status" value="1"/>
</dbReference>
<dbReference type="STRING" id="354355.SAMN05660816_04614"/>
<dbReference type="Gene3D" id="3.20.20.140">
    <property type="entry name" value="Metal-dependent hydrolases"/>
    <property type="match status" value="1"/>
</dbReference>
<feature type="binding site" evidence="1">
    <location>
        <position position="83"/>
    </location>
    <ligand>
        <name>Zn(2+)</name>
        <dbReference type="ChEBI" id="CHEBI:29105"/>
        <label>1</label>
    </ligand>
</feature>
<feature type="domain" description="Amidohydrolase-related" evidence="3">
    <location>
        <begin position="288"/>
        <end position="400"/>
    </location>
</feature>
<evidence type="ECO:0000313" key="4">
    <source>
        <dbReference type="EMBL" id="OQP46134.1"/>
    </source>
</evidence>
<dbReference type="GO" id="GO:0046872">
    <property type="term" value="F:metal ion binding"/>
    <property type="evidence" value="ECO:0007669"/>
    <property type="project" value="UniProtKB-KW"/>
</dbReference>
<dbReference type="InterPro" id="IPR011059">
    <property type="entry name" value="Metal-dep_hydrolase_composite"/>
</dbReference>
<dbReference type="PANTHER" id="PTHR42717">
    <property type="entry name" value="DIHYDROOROTASE-RELATED"/>
    <property type="match status" value="1"/>
</dbReference>
<dbReference type="PANTHER" id="PTHR42717:SF1">
    <property type="entry name" value="IMIDAZOLONEPROPIONASE AND RELATED AMIDOHYDROLASES"/>
    <property type="match status" value="1"/>
</dbReference>
<sequence>MGKPSILLALLTIVWHISTAQNYAIVIKGGHVIDAKNNINEVMDVAVNDGKIVRVAKNIDESKATQVVNAKGLYVTPGLIDAHVHVFYGTDSERAYSNGPLAVIPDAFTFRNGVTTVVDAGSSGWRNFPLFKKQVIDLSQTRVLAFLNIVGEGMRGGVYEQDTQDMDGKLTGMTVKRFHDYIVGIKVAHYVGSEWTAVDEAVKAGTMAGTPVMIDFGGSNPPLSIEDLFMKHLRPGDIFTHCFGQLRDREPVVDVNTQKVKPFVLEARKKGIVFDVGYGSISFAFSQAIPAIKNGFYPNSISTDIHTNSMNAAMKDLLNVMSKLMSVGMSLQSVIQAVTWNPAQEIKHEELGHLSEGAVADIAILGMRAGKFGYFDYTGYKVEGTQKLECEMTIRGGKIVYDLDGLAAPITTIKPGGGSH</sequence>
<dbReference type="NCBIfam" id="NF006689">
    <property type="entry name" value="PRK09237.1"/>
    <property type="match status" value="1"/>
</dbReference>
<dbReference type="InterPro" id="IPR006680">
    <property type="entry name" value="Amidohydro-rel"/>
</dbReference>
<dbReference type="PIRSF" id="PIRSF039004">
    <property type="entry name" value="ADE_EF_0837"/>
    <property type="match status" value="1"/>
</dbReference>
<dbReference type="GO" id="GO:0016810">
    <property type="term" value="F:hydrolase activity, acting on carbon-nitrogen (but not peptide) bonds"/>
    <property type="evidence" value="ECO:0007669"/>
    <property type="project" value="InterPro"/>
</dbReference>
<evidence type="ECO:0000256" key="1">
    <source>
        <dbReference type="PIRSR" id="PIRSR039004-1"/>
    </source>
</evidence>
<feature type="binding site" evidence="1">
    <location>
        <position position="241"/>
    </location>
    <ligand>
        <name>Zn(2+)</name>
        <dbReference type="ChEBI" id="CHEBI:29105"/>
        <label>2</label>
    </ligand>
</feature>
<feature type="domain" description="Amidohydrolase-related" evidence="3">
    <location>
        <begin position="74"/>
        <end position="218"/>
    </location>
</feature>
<evidence type="ECO:0000259" key="3">
    <source>
        <dbReference type="Pfam" id="PF01979"/>
    </source>
</evidence>
<dbReference type="Proteomes" id="UP000192610">
    <property type="component" value="Unassembled WGS sequence"/>
</dbReference>
<dbReference type="RefSeq" id="WP_081202044.1">
    <property type="nucleotide sequence ID" value="NZ_FOCZ01000009.1"/>
</dbReference>
<reference evidence="5" key="1">
    <citation type="submission" date="2016-04" db="EMBL/GenBank/DDBJ databases">
        <authorList>
            <person name="Chen L."/>
            <person name="Zhuang W."/>
            <person name="Wang G."/>
        </authorList>
    </citation>
    <scope>NUCLEOTIDE SEQUENCE [LARGE SCALE GENOMIC DNA]</scope>
    <source>
        <strain evidence="5">17621</strain>
    </source>
</reference>